<comment type="caution">
    <text evidence="1">The sequence shown here is derived from an EMBL/GenBank/DDBJ whole genome shotgun (WGS) entry which is preliminary data.</text>
</comment>
<reference evidence="1 2" key="1">
    <citation type="submission" date="2018-03" db="EMBL/GenBank/DDBJ databases">
        <title>Genomic Encyclopedia of Archaeal and Bacterial Type Strains, Phase II (KMG-II): from individual species to whole genera.</title>
        <authorList>
            <person name="Goeker M."/>
        </authorList>
    </citation>
    <scope>NUCLEOTIDE SEQUENCE [LARGE SCALE GENOMIC DNA]</scope>
    <source>
        <strain evidence="1 2">DSM 19711</strain>
    </source>
</reference>
<sequence>MLRSDGWAGSAAYLVGLTGPVDDLAGWLLARAFAAGAEFAHTHQPVAGFTRVDGLDVHVDV</sequence>
<evidence type="ECO:0000313" key="1">
    <source>
        <dbReference type="EMBL" id="PRY14178.1"/>
    </source>
</evidence>
<gene>
    <name evidence="1" type="ORF">CLV37_107298</name>
</gene>
<organism evidence="1 2">
    <name type="scientific">Kineococcus rhizosphaerae</name>
    <dbReference type="NCBI Taxonomy" id="559628"/>
    <lineage>
        <taxon>Bacteria</taxon>
        <taxon>Bacillati</taxon>
        <taxon>Actinomycetota</taxon>
        <taxon>Actinomycetes</taxon>
        <taxon>Kineosporiales</taxon>
        <taxon>Kineosporiaceae</taxon>
        <taxon>Kineococcus</taxon>
    </lineage>
</organism>
<evidence type="ECO:0000313" key="2">
    <source>
        <dbReference type="Proteomes" id="UP000238083"/>
    </source>
</evidence>
<dbReference type="AlphaFoldDB" id="A0A2T0R2Z2"/>
<proteinExistence type="predicted"/>
<dbReference type="Proteomes" id="UP000238083">
    <property type="component" value="Unassembled WGS sequence"/>
</dbReference>
<dbReference type="RefSeq" id="WP_106211932.1">
    <property type="nucleotide sequence ID" value="NZ_PVZF01000007.1"/>
</dbReference>
<dbReference type="EMBL" id="PVZF01000007">
    <property type="protein sequence ID" value="PRY14178.1"/>
    <property type="molecule type" value="Genomic_DNA"/>
</dbReference>
<keyword evidence="2" id="KW-1185">Reference proteome</keyword>
<protein>
    <submittedName>
        <fullName evidence="1">Uncharacterized protein</fullName>
    </submittedName>
</protein>
<accession>A0A2T0R2Z2</accession>
<name>A0A2T0R2Z2_9ACTN</name>